<dbReference type="InterPro" id="IPR051549">
    <property type="entry name" value="PEP_Utilizing_Enz"/>
</dbReference>
<reference evidence="3 4" key="1">
    <citation type="submission" date="2022-11" db="EMBL/GenBank/DDBJ databases">
        <title>Draft genome sequence of Saccharopolyspora sp. WRP15-2 isolated from rhizosphere soils of wild rice in Thailand.</title>
        <authorList>
            <person name="Duangmal K."/>
            <person name="Kammanee S."/>
            <person name="Muangham S."/>
        </authorList>
    </citation>
    <scope>NUCLEOTIDE SEQUENCE [LARGE SCALE GENOMIC DNA]</scope>
    <source>
        <strain evidence="3 4">WRP15-2</strain>
    </source>
</reference>
<dbReference type="Pfam" id="PF01326">
    <property type="entry name" value="PPDK_N"/>
    <property type="match status" value="2"/>
</dbReference>
<dbReference type="EMBL" id="JAQGLA010000001">
    <property type="protein sequence ID" value="MDA3624048.1"/>
    <property type="molecule type" value="Genomic_DNA"/>
</dbReference>
<dbReference type="SUPFAM" id="SSF56059">
    <property type="entry name" value="Glutathione synthetase ATP-binding domain-like"/>
    <property type="match status" value="1"/>
</dbReference>
<dbReference type="Gene3D" id="3.30.470.20">
    <property type="entry name" value="ATP-grasp fold, B domain"/>
    <property type="match status" value="2"/>
</dbReference>
<keyword evidence="4" id="KW-1185">Reference proteome</keyword>
<protein>
    <submittedName>
        <fullName evidence="3">PEP-utilizing enzyme</fullName>
    </submittedName>
</protein>
<evidence type="ECO:0000313" key="3">
    <source>
        <dbReference type="EMBL" id="MDA3624048.1"/>
    </source>
</evidence>
<dbReference type="Gene3D" id="3.30.1490.20">
    <property type="entry name" value="ATP-grasp fold, A domain"/>
    <property type="match status" value="2"/>
</dbReference>
<dbReference type="Gene3D" id="3.50.30.10">
    <property type="entry name" value="Phosphohistidine domain"/>
    <property type="match status" value="1"/>
</dbReference>
<dbReference type="SUPFAM" id="SSF52009">
    <property type="entry name" value="Phosphohistidine domain"/>
    <property type="match status" value="1"/>
</dbReference>
<organism evidence="3 4">
    <name type="scientific">Saccharopolyspora oryzae</name>
    <dbReference type="NCBI Taxonomy" id="2997343"/>
    <lineage>
        <taxon>Bacteria</taxon>
        <taxon>Bacillati</taxon>
        <taxon>Actinomycetota</taxon>
        <taxon>Actinomycetes</taxon>
        <taxon>Pseudonocardiales</taxon>
        <taxon>Pseudonocardiaceae</taxon>
        <taxon>Saccharopolyspora</taxon>
    </lineage>
</organism>
<proteinExistence type="predicted"/>
<dbReference type="Proteomes" id="UP001210380">
    <property type="component" value="Unassembled WGS sequence"/>
</dbReference>
<sequence length="817" mass="88600">MSTGRDGDVVDLAEVDAGMVELVGGKAAGLGEMVRAGFPVPGGFCVTTRAHRSGVVPVAEVLAAYRDLGSGRVAVRSSSTAEDLPDASFAGQHDTFLDVEGPDALVDAVEQCWASLNGERAVAYREANGIDHESAHMAVVVQRMVDAEVAGVLFTANPLTGSRSEMVVDAAPGPGTAVVDGSVDADHYVIGGEIAEDRGCLGRAELESLREFGFRVQEHFGSPQDVEWAIDRSGALWAVQSRAITTLFPLPPSSGGSQPRVYFEMGHMQGMLRPFTPAGMSAMRLAAEMWLGPSRARSMMSVWVVDVSGHLYSDLTDFLRSKWTREQVPQMMRTYGPRCEAIAQRLLEDPRFAPQRGMPIRLPWLKILLRLVPATVVGIGRSLARPDAARARAFQRVAEIRRKSAPASRPATTAERFRLAEKAQELYSGKEVMDVIWPMMTGLLVSQLSRGLLRGIAEDAELDTVLRGLPHNITTMMDLALWRVVRDLDDEQRELLRSAPPAELAARYRNEELPNIGLAAFLDEFGNRCAAEVDIGVPRWSEDPAPVFAAIANYLQIADQEQAPDRRFARAAAQAEKTVAELTARARRMRSVRGRLAGFLLRRTRQLTGLRELAKFAWVHPLAEMRRQLLLVGEDLAARGLLDRPGDVMFLELEEIRAAVAGRDQRARAASRKAVHQRELARRQVPVALLSDGTDLEAIAPPEVADGAWTGLGASPGTATGRARVIHDPTDARVEPGEILVAPTTDPGWTPLFMTAAGLVTETGSPMAHGPTVAREYGIPAVICVRDATHRIETGQLITIDGTAGTITPGTHPLNHP</sequence>
<feature type="domain" description="PEP-utilising enzyme mobile" evidence="1">
    <location>
        <begin position="735"/>
        <end position="805"/>
    </location>
</feature>
<feature type="domain" description="Pyruvate phosphate dikinase AMP/ATP-binding" evidence="2">
    <location>
        <begin position="197"/>
        <end position="246"/>
    </location>
</feature>
<feature type="domain" description="Pyruvate phosphate dikinase AMP/ATP-binding" evidence="2">
    <location>
        <begin position="59"/>
        <end position="191"/>
    </location>
</feature>
<accession>A0ABT4UR83</accession>
<evidence type="ECO:0000313" key="4">
    <source>
        <dbReference type="Proteomes" id="UP001210380"/>
    </source>
</evidence>
<gene>
    <name evidence="3" type="ORF">OU415_01290</name>
</gene>
<dbReference type="RefSeq" id="WP_270946614.1">
    <property type="nucleotide sequence ID" value="NZ_JAQGLA010000001.1"/>
</dbReference>
<dbReference type="InterPro" id="IPR002192">
    <property type="entry name" value="PPDK_AMP/ATP-bd"/>
</dbReference>
<dbReference type="InterPro" id="IPR036637">
    <property type="entry name" value="Phosphohistidine_dom_sf"/>
</dbReference>
<dbReference type="InterPro" id="IPR008279">
    <property type="entry name" value="PEP-util_enz_mobile_dom"/>
</dbReference>
<dbReference type="Pfam" id="PF00391">
    <property type="entry name" value="PEP-utilizers"/>
    <property type="match status" value="1"/>
</dbReference>
<evidence type="ECO:0000259" key="2">
    <source>
        <dbReference type="Pfam" id="PF01326"/>
    </source>
</evidence>
<comment type="caution">
    <text evidence="3">The sequence shown here is derived from an EMBL/GenBank/DDBJ whole genome shotgun (WGS) entry which is preliminary data.</text>
</comment>
<dbReference type="InterPro" id="IPR013815">
    <property type="entry name" value="ATP_grasp_subdomain_1"/>
</dbReference>
<dbReference type="PANTHER" id="PTHR43615">
    <property type="entry name" value="PHOSPHOENOLPYRUVATE SYNTHASE-RELATED"/>
    <property type="match status" value="1"/>
</dbReference>
<dbReference type="PANTHER" id="PTHR43615:SF1">
    <property type="entry name" value="PPDK_N DOMAIN-CONTAINING PROTEIN"/>
    <property type="match status" value="1"/>
</dbReference>
<name>A0ABT4UR83_9PSEU</name>
<evidence type="ECO:0000259" key="1">
    <source>
        <dbReference type="Pfam" id="PF00391"/>
    </source>
</evidence>